<accession>A0A2P2E468</accession>
<evidence type="ECO:0000313" key="1">
    <source>
        <dbReference type="EMBL" id="GBF51634.1"/>
    </source>
</evidence>
<organism evidence="1 2">
    <name type="scientific">Leptospira ryugenii</name>
    <dbReference type="NCBI Taxonomy" id="1917863"/>
    <lineage>
        <taxon>Bacteria</taxon>
        <taxon>Pseudomonadati</taxon>
        <taxon>Spirochaetota</taxon>
        <taxon>Spirochaetia</taxon>
        <taxon>Leptospirales</taxon>
        <taxon>Leptospiraceae</taxon>
        <taxon>Leptospira</taxon>
    </lineage>
</organism>
<keyword evidence="1" id="KW-0449">Lipoprotein</keyword>
<gene>
    <name evidence="1" type="ORF">LPTSP4_31720</name>
</gene>
<protein>
    <submittedName>
        <fullName evidence="1">Putative lipoprotein</fullName>
    </submittedName>
</protein>
<dbReference type="Proteomes" id="UP000245133">
    <property type="component" value="Unassembled WGS sequence"/>
</dbReference>
<comment type="caution">
    <text evidence="1">The sequence shown here is derived from an EMBL/GenBank/DDBJ whole genome shotgun (WGS) entry which is preliminary data.</text>
</comment>
<dbReference type="RefSeq" id="WP_167837031.1">
    <property type="nucleotide sequence ID" value="NZ_BFBB01000008.1"/>
</dbReference>
<sequence length="370" mass="39892">MKTIISFLIILFLINCNEKKDNDNNNLLALFLLTQRPASESTSDLNTPVGRAVSVSGILSNISSSVTSTSNTSNFTMRDRKAKEMDKLQLLTIHTILSKGKESQEAQAALKTLLQKQTESIAQKDQKVNRRLTAWSSATTDSEGYTSYTFSGTVSGYAYTKVTQDIKAFTNAPTVTCNVTGYSSFTTSSTRKGTAKFTDGSFKTKTGSTKSSATVEFTGYGTLYGDLYKSIALFKKYNGNSAAFAASSSTKPSCETYQTFYNDFMSVYNEAELTGTLSYNTVSEFTSTISGSNFSVAGTFTSTSNSANGITISQNGQTANFNISNLVLKSIAAYSYNNSTLKYTGKYTITITGTVGGSAVNETLLVDFDT</sequence>
<name>A0A2P2E468_9LEPT</name>
<proteinExistence type="predicted"/>
<evidence type="ECO:0000313" key="2">
    <source>
        <dbReference type="Proteomes" id="UP000245133"/>
    </source>
</evidence>
<dbReference type="EMBL" id="BFBB01000008">
    <property type="protein sequence ID" value="GBF51634.1"/>
    <property type="molecule type" value="Genomic_DNA"/>
</dbReference>
<reference evidence="1 2" key="1">
    <citation type="submission" date="2018-02" db="EMBL/GenBank/DDBJ databases">
        <title>Novel Leptospira species isolated from soil and water in Japan.</title>
        <authorList>
            <person name="Nakao R."/>
            <person name="Masuzawa T."/>
        </authorList>
    </citation>
    <scope>NUCLEOTIDE SEQUENCE [LARGE SCALE GENOMIC DNA]</scope>
    <source>
        <strain evidence="1 2">YH101</strain>
    </source>
</reference>
<keyword evidence="2" id="KW-1185">Reference proteome</keyword>
<dbReference type="AlphaFoldDB" id="A0A2P2E468"/>